<name>D4CUC4_9FUSO</name>
<keyword evidence="3" id="KW-0808">Transferase</keyword>
<comment type="caution">
    <text evidence="3">The sequence shown here is derived from an EMBL/GenBank/DDBJ whole genome shotgun (WGS) entry which is preliminary data.</text>
</comment>
<dbReference type="PANTHER" id="PTHR45947">
    <property type="entry name" value="SULFOQUINOVOSYL TRANSFERASE SQD2"/>
    <property type="match status" value="1"/>
</dbReference>
<gene>
    <name evidence="3" type="ORF">FUSPEROL_00999</name>
</gene>
<accession>D4CUC4</accession>
<proteinExistence type="predicted"/>
<feature type="domain" description="Glycosyltransferase subfamily 4-like N-terminal" evidence="2">
    <location>
        <begin position="17"/>
        <end position="214"/>
    </location>
</feature>
<keyword evidence="3" id="KW-0328">Glycosyltransferase</keyword>
<protein>
    <submittedName>
        <fullName evidence="3">Glycosyltransferase, group 1 family protein</fullName>
        <ecNumber evidence="3">2.4.-.-</ecNumber>
    </submittedName>
</protein>
<evidence type="ECO:0000259" key="2">
    <source>
        <dbReference type="Pfam" id="PF13439"/>
    </source>
</evidence>
<dbReference type="AlphaFoldDB" id="D4CUC4"/>
<dbReference type="EC" id="2.4.-.-" evidence="3"/>
<dbReference type="GO" id="GO:0016757">
    <property type="term" value="F:glycosyltransferase activity"/>
    <property type="evidence" value="ECO:0007669"/>
    <property type="project" value="UniProtKB-KW"/>
</dbReference>
<dbReference type="SUPFAM" id="SSF53756">
    <property type="entry name" value="UDP-Glycosyltransferase/glycogen phosphorylase"/>
    <property type="match status" value="1"/>
</dbReference>
<dbReference type="InterPro" id="IPR001296">
    <property type="entry name" value="Glyco_trans_1"/>
</dbReference>
<reference evidence="3 4" key="1">
    <citation type="submission" date="2010-02" db="EMBL/GenBank/DDBJ databases">
        <authorList>
            <person name="Weinstock G."/>
            <person name="Sodergren E."/>
            <person name="Clifton S."/>
            <person name="Fulton L."/>
            <person name="Fulton B."/>
            <person name="Courtney L."/>
            <person name="Fronick C."/>
            <person name="Harrison M."/>
            <person name="Strong C."/>
            <person name="Farmer C."/>
            <person name="Delahaunty K."/>
            <person name="Markovic C."/>
            <person name="Hall O."/>
            <person name="Minx P."/>
            <person name="Tomlinson C."/>
            <person name="Mitreva M."/>
            <person name="Nelson J."/>
            <person name="Hou S."/>
            <person name="Wollam A."/>
            <person name="Pepin K.H."/>
            <person name="Johnson M."/>
            <person name="Bhonagiri V."/>
            <person name="Zhang X."/>
            <person name="Suruliraj S."/>
            <person name="Warren W."/>
            <person name="Chinwalla A."/>
            <person name="Mardis E.R."/>
            <person name="Wilson R.K."/>
        </authorList>
    </citation>
    <scope>NUCLEOTIDE SEQUENCE [LARGE SCALE GENOMIC DNA]</scope>
    <source>
        <strain evidence="3 4">ATCC 33693</strain>
    </source>
</reference>
<sequence length="396" mass="46398">MKILLLDVNYKSGSTGKIVYDLKQELEKKGHEVLACYGRGKKVEEKSVIKFSYDFETLIHAFLSRLTGLMGYFSYFSTKRLIKEIEKFKPDVVHIHETHSYFMNHLPLIEYLKKRNIKTVWTFHCEYMYTGNCGHAYDCNKWKDICENCPDIKRYPKSLFFDFTHKMFLDKKKVFGDFNNLTIVTPSKWLKDRVEKSFLKNKRIEIIHNGVNTDIFKPREYSHLKIKYNIGNKKVILGVAPNIMSGEKGGKWMVKLAEQCLNLNYVFILIGVEDLTEKFPNNVIALGRTENQIELAEYYSLANIFLICSKKETFSMTCAEAISCGTPIIGFKSGAPETIFAEAIFVDYGDIKELKKQLEKFLNNQEFFYDRRISQEEIKKYSKNKMFKNYLNIYLN</sequence>
<organism evidence="3 4">
    <name type="scientific">Fusobacterium periodonticum ATCC 33693</name>
    <dbReference type="NCBI Taxonomy" id="546275"/>
    <lineage>
        <taxon>Bacteria</taxon>
        <taxon>Fusobacteriati</taxon>
        <taxon>Fusobacteriota</taxon>
        <taxon>Fusobacteriia</taxon>
        <taxon>Fusobacteriales</taxon>
        <taxon>Fusobacteriaceae</taxon>
        <taxon>Fusobacterium</taxon>
    </lineage>
</organism>
<dbReference type="EMBL" id="ACJY01000051">
    <property type="protein sequence ID" value="EFE87075.1"/>
    <property type="molecule type" value="Genomic_DNA"/>
</dbReference>
<dbReference type="STRING" id="546275.FUSPEROL_00999"/>
<dbReference type="InterPro" id="IPR050194">
    <property type="entry name" value="Glycosyltransferase_grp1"/>
</dbReference>
<evidence type="ECO:0000259" key="1">
    <source>
        <dbReference type="Pfam" id="PF00534"/>
    </source>
</evidence>
<dbReference type="Pfam" id="PF13439">
    <property type="entry name" value="Glyco_transf_4"/>
    <property type="match status" value="1"/>
</dbReference>
<evidence type="ECO:0000313" key="3">
    <source>
        <dbReference type="EMBL" id="EFE87075.1"/>
    </source>
</evidence>
<dbReference type="GeneID" id="78419261"/>
<dbReference type="Pfam" id="PF00534">
    <property type="entry name" value="Glycos_transf_1"/>
    <property type="match status" value="1"/>
</dbReference>
<dbReference type="PANTHER" id="PTHR45947:SF3">
    <property type="entry name" value="SULFOQUINOVOSYL TRANSFERASE SQD2"/>
    <property type="match status" value="1"/>
</dbReference>
<dbReference type="HOGENOM" id="CLU_009583_28_3_0"/>
<dbReference type="InterPro" id="IPR028098">
    <property type="entry name" value="Glyco_trans_4-like_N"/>
</dbReference>
<feature type="domain" description="Glycosyl transferase family 1" evidence="1">
    <location>
        <begin position="247"/>
        <end position="382"/>
    </location>
</feature>
<dbReference type="Proteomes" id="UP000003748">
    <property type="component" value="Unassembled WGS sequence"/>
</dbReference>
<evidence type="ECO:0000313" key="4">
    <source>
        <dbReference type="Proteomes" id="UP000003748"/>
    </source>
</evidence>
<dbReference type="Gene3D" id="3.40.50.2000">
    <property type="entry name" value="Glycogen Phosphorylase B"/>
    <property type="match status" value="2"/>
</dbReference>
<dbReference type="RefSeq" id="WP_005972436.1">
    <property type="nucleotide sequence ID" value="NZ_GG665893.1"/>
</dbReference>
<dbReference type="eggNOG" id="COG0438">
    <property type="taxonomic scope" value="Bacteria"/>
</dbReference>
<dbReference type="OrthoDB" id="9768685at2"/>